<reference evidence="9" key="1">
    <citation type="submission" date="2022-08" db="EMBL/GenBank/DDBJ databases">
        <authorList>
            <consortium name="DOE Joint Genome Institute"/>
            <person name="Min B."/>
            <person name="Riley R."/>
            <person name="Sierra-Patev S."/>
            <person name="Naranjo-Ortiz M."/>
            <person name="Looney B."/>
            <person name="Konkel Z."/>
            <person name="Slot J.C."/>
            <person name="Sakamoto Y."/>
            <person name="Steenwyk J.L."/>
            <person name="Rokas A."/>
            <person name="Carro J."/>
            <person name="Camarero S."/>
            <person name="Ferreira P."/>
            <person name="Molpeceres G."/>
            <person name="Ruiz-Duenas F.J."/>
            <person name="Serrano A."/>
            <person name="Henrissat B."/>
            <person name="Drula E."/>
            <person name="Hughes K.W."/>
            <person name="Mata J.L."/>
            <person name="Ishikawa N.K."/>
            <person name="Vargas-Isla R."/>
            <person name="Ushijima S."/>
            <person name="Smith C.A."/>
            <person name="Ahrendt S."/>
            <person name="Andreopoulos W."/>
            <person name="He G."/>
            <person name="Labutti K."/>
            <person name="Lipzen A."/>
            <person name="Ng V."/>
            <person name="Sandor L."/>
            <person name="Barry K."/>
            <person name="Martinez A.T."/>
            <person name="Xiao Y."/>
            <person name="Gibbons J.G."/>
            <person name="Terashima K."/>
            <person name="Hibbett D.S."/>
            <person name="Grigoriev I.V."/>
        </authorList>
    </citation>
    <scope>NUCLEOTIDE SEQUENCE</scope>
    <source>
        <strain evidence="9">TFB9207</strain>
    </source>
</reference>
<feature type="region of interest" description="Disordered" evidence="7">
    <location>
        <begin position="525"/>
        <end position="574"/>
    </location>
</feature>
<dbReference type="InterPro" id="IPR034922">
    <property type="entry name" value="REX1-like_exo"/>
</dbReference>
<keyword evidence="3" id="KW-0540">Nuclease</keyword>
<evidence type="ECO:0000313" key="10">
    <source>
        <dbReference type="Proteomes" id="UP001163846"/>
    </source>
</evidence>
<dbReference type="Gene3D" id="3.30.420.10">
    <property type="entry name" value="Ribonuclease H-like superfamily/Ribonuclease H"/>
    <property type="match status" value="1"/>
</dbReference>
<dbReference type="SMART" id="SM00479">
    <property type="entry name" value="EXOIII"/>
    <property type="match status" value="1"/>
</dbReference>
<dbReference type="GO" id="GO:0005634">
    <property type="term" value="C:nucleus"/>
    <property type="evidence" value="ECO:0007669"/>
    <property type="project" value="UniProtKB-SubCell"/>
</dbReference>
<evidence type="ECO:0000256" key="1">
    <source>
        <dbReference type="ARBA" id="ARBA00004123"/>
    </source>
</evidence>
<dbReference type="Proteomes" id="UP001163846">
    <property type="component" value="Unassembled WGS sequence"/>
</dbReference>
<comment type="similarity">
    <text evidence="2">Belongs to the REXO1/REXO3 family.</text>
</comment>
<dbReference type="EMBL" id="MU805977">
    <property type="protein sequence ID" value="KAJ3843401.1"/>
    <property type="molecule type" value="Genomic_DNA"/>
</dbReference>
<dbReference type="GO" id="GO:0003676">
    <property type="term" value="F:nucleic acid binding"/>
    <property type="evidence" value="ECO:0007669"/>
    <property type="project" value="InterPro"/>
</dbReference>
<evidence type="ECO:0000256" key="3">
    <source>
        <dbReference type="ARBA" id="ARBA00022722"/>
    </source>
</evidence>
<feature type="domain" description="Exonuclease" evidence="8">
    <location>
        <begin position="360"/>
        <end position="524"/>
    </location>
</feature>
<dbReference type="SUPFAM" id="SSF53098">
    <property type="entry name" value="Ribonuclease H-like"/>
    <property type="match status" value="1"/>
</dbReference>
<protein>
    <submittedName>
        <fullName evidence="9">Ribonuclease H-like protein</fullName>
    </submittedName>
</protein>
<comment type="subcellular location">
    <subcellularLocation>
        <location evidence="1">Nucleus</location>
    </subcellularLocation>
</comment>
<feature type="compositionally biased region" description="Basic and acidic residues" evidence="7">
    <location>
        <begin position="91"/>
        <end position="102"/>
    </location>
</feature>
<dbReference type="FunFam" id="3.30.420.10:FF:000031">
    <property type="entry name" value="RNA exonuclease 1"/>
    <property type="match status" value="1"/>
</dbReference>
<dbReference type="PANTHER" id="PTHR12801">
    <property type="entry name" value="RNA EXONUCLEASE REXO1 / RECO3 FAMILY MEMBER-RELATED"/>
    <property type="match status" value="1"/>
</dbReference>
<dbReference type="AlphaFoldDB" id="A0AA38PIL6"/>
<keyword evidence="6" id="KW-0539">Nucleus</keyword>
<dbReference type="GO" id="GO:0010629">
    <property type="term" value="P:negative regulation of gene expression"/>
    <property type="evidence" value="ECO:0007669"/>
    <property type="project" value="UniProtKB-ARBA"/>
</dbReference>
<gene>
    <name evidence="9" type="ORF">F5878DRAFT_605075</name>
</gene>
<dbReference type="InterPro" id="IPR036397">
    <property type="entry name" value="RNaseH_sf"/>
</dbReference>
<evidence type="ECO:0000259" key="8">
    <source>
        <dbReference type="SMART" id="SM00479"/>
    </source>
</evidence>
<dbReference type="InterPro" id="IPR013520">
    <property type="entry name" value="Ribonucl_H"/>
</dbReference>
<dbReference type="CDD" id="cd06145">
    <property type="entry name" value="REX1_like"/>
    <property type="match status" value="1"/>
</dbReference>
<feature type="region of interest" description="Disordered" evidence="7">
    <location>
        <begin position="28"/>
        <end position="102"/>
    </location>
</feature>
<keyword evidence="5" id="KW-0269">Exonuclease</keyword>
<keyword evidence="4" id="KW-0378">Hydrolase</keyword>
<dbReference type="GO" id="GO:0004527">
    <property type="term" value="F:exonuclease activity"/>
    <property type="evidence" value="ECO:0007669"/>
    <property type="project" value="UniProtKB-KW"/>
</dbReference>
<feature type="compositionally biased region" description="Low complexity" evidence="7">
    <location>
        <begin position="527"/>
        <end position="545"/>
    </location>
</feature>
<proteinExistence type="inferred from homology"/>
<name>A0AA38PIL6_9AGAR</name>
<evidence type="ECO:0000256" key="5">
    <source>
        <dbReference type="ARBA" id="ARBA00022839"/>
    </source>
</evidence>
<dbReference type="PANTHER" id="PTHR12801:SF115">
    <property type="entry name" value="FI18136P1-RELATED"/>
    <property type="match status" value="1"/>
</dbReference>
<dbReference type="InterPro" id="IPR047021">
    <property type="entry name" value="REXO1/3/4-like"/>
</dbReference>
<dbReference type="Pfam" id="PF00929">
    <property type="entry name" value="RNase_T"/>
    <property type="match status" value="1"/>
</dbReference>
<accession>A0AA38PIL6</accession>
<evidence type="ECO:0000313" key="9">
    <source>
        <dbReference type="EMBL" id="KAJ3843401.1"/>
    </source>
</evidence>
<comment type="caution">
    <text evidence="9">The sequence shown here is derived from an EMBL/GenBank/DDBJ whole genome shotgun (WGS) entry which is preliminary data.</text>
</comment>
<sequence>MFSTLGLFSNLQCPQKDSCTRSNCLFSHKDSSQLPPPPTLHIPVDESNVASSSSSSTPIQAEQAKTVPAKRTVTSSPTRTPIGRASTPVEPPRKLQKLDSSQKRVVQPFTSTGVPILQAAAATSAVAIPVRQAMLKTLYDHFVVLYEKILASKPQLASDHALKQEQEVYSASNKFTYRNAVIQSVAAIKRRVPPTSIYDSSVGTEADIAARLQAKESITELRVTSALLEPHIASLDDLKKWGYVVEIPPMPGGAQPSMEGKPVKCERCGEMFVVRRLETEDPGRQECLHHWGRPYNRVANGEKTRVYNCCSKDVSDKGCVHGPHVFYESEPETLHQRHAFSELISASTSAKQTSPSDLLDVVALDCEMIYTTGGMRVARVSIIDGSAKPVFDELVRMDEGVNILDFNTRFSGITPEMHAERAILPLASIRESLRTLIGKDTILVGHALENDLKTLRIVHHRCVDTVMLYPHPRGAPYRRALRDLSREHLNMKIQEGGGSTGHSSLEDAIATLDLVRLFLVNKDNPKKSASASTTSTTPTSNASSSRPAHAVRPTLNGSRQKVTPMTGFMKHRQT</sequence>
<organism evidence="9 10">
    <name type="scientific">Lentinula raphanica</name>
    <dbReference type="NCBI Taxonomy" id="153919"/>
    <lineage>
        <taxon>Eukaryota</taxon>
        <taxon>Fungi</taxon>
        <taxon>Dikarya</taxon>
        <taxon>Basidiomycota</taxon>
        <taxon>Agaricomycotina</taxon>
        <taxon>Agaricomycetes</taxon>
        <taxon>Agaricomycetidae</taxon>
        <taxon>Agaricales</taxon>
        <taxon>Marasmiineae</taxon>
        <taxon>Omphalotaceae</taxon>
        <taxon>Lentinula</taxon>
    </lineage>
</organism>
<evidence type="ECO:0000256" key="4">
    <source>
        <dbReference type="ARBA" id="ARBA00022801"/>
    </source>
</evidence>
<keyword evidence="10" id="KW-1185">Reference proteome</keyword>
<evidence type="ECO:0000256" key="7">
    <source>
        <dbReference type="SAM" id="MobiDB-lite"/>
    </source>
</evidence>
<evidence type="ECO:0000256" key="2">
    <source>
        <dbReference type="ARBA" id="ARBA00006357"/>
    </source>
</evidence>
<dbReference type="InterPro" id="IPR012337">
    <property type="entry name" value="RNaseH-like_sf"/>
</dbReference>
<evidence type="ECO:0000256" key="6">
    <source>
        <dbReference type="ARBA" id="ARBA00023242"/>
    </source>
</evidence>